<dbReference type="Proteomes" id="UP000261174">
    <property type="component" value="Unassembled WGS sequence"/>
</dbReference>
<reference evidence="2 3" key="1">
    <citation type="submission" date="2018-08" db="EMBL/GenBank/DDBJ databases">
        <title>Chitinophaga sp. K20C18050901, a novel bacterium isolated from forest soil.</title>
        <authorList>
            <person name="Wang C."/>
        </authorList>
    </citation>
    <scope>NUCLEOTIDE SEQUENCE [LARGE SCALE GENOMIC DNA]</scope>
    <source>
        <strain evidence="2 3">K20C18050901</strain>
    </source>
</reference>
<protein>
    <submittedName>
        <fullName evidence="2">Uncharacterized protein</fullName>
    </submittedName>
</protein>
<dbReference type="AlphaFoldDB" id="A0A3E1NVN1"/>
<organism evidence="2 3">
    <name type="scientific">Chitinophaga silvisoli</name>
    <dbReference type="NCBI Taxonomy" id="2291814"/>
    <lineage>
        <taxon>Bacteria</taxon>
        <taxon>Pseudomonadati</taxon>
        <taxon>Bacteroidota</taxon>
        <taxon>Chitinophagia</taxon>
        <taxon>Chitinophagales</taxon>
        <taxon>Chitinophagaceae</taxon>
        <taxon>Chitinophaga</taxon>
    </lineage>
</organism>
<gene>
    <name evidence="2" type="ORF">DXN04_24460</name>
</gene>
<dbReference type="OrthoDB" id="730885at2"/>
<evidence type="ECO:0000256" key="1">
    <source>
        <dbReference type="SAM" id="Coils"/>
    </source>
</evidence>
<dbReference type="EMBL" id="QTJV01000010">
    <property type="protein sequence ID" value="RFM31943.1"/>
    <property type="molecule type" value="Genomic_DNA"/>
</dbReference>
<name>A0A3E1NVN1_9BACT</name>
<comment type="caution">
    <text evidence="2">The sequence shown here is derived from an EMBL/GenBank/DDBJ whole genome shotgun (WGS) entry which is preliminary data.</text>
</comment>
<accession>A0A3E1NVN1</accession>
<proteinExistence type="predicted"/>
<feature type="coiled-coil region" evidence="1">
    <location>
        <begin position="224"/>
        <end position="251"/>
    </location>
</feature>
<keyword evidence="1" id="KW-0175">Coiled coil</keyword>
<sequence>MCTGFLLFSYCCFLNLKGYSQGRRTDSIIRSQIDPFVQPITETDSLLKQIKPGKHDIHIPAIKRPEKLALPAKPAISFDKVSISNEGLLDQNYFAGGYYYLNNAQISGVATISKMPLNAGFLHQDLFMDGHSFKNTFKVSFDKQAFLDGYRKQLQDQLSIDQLVPKDSLLQSMKLKAEAGIRSRMDSLMSDYKNSLSKNIPALDTLKDYTNNANVNGIFRNLLSAAYAKAIREKEAKLKQLQESNADKAQMADLQKEIDAYYKLVSIYNQYRELQTKYNLSDLQKKLNEETAQRKKQYDQLMSKPSSVKDLAQQNLQLSGFEELLMSIEKLNIGQHTISLSPLSLYSYLTNGVSIEILTKKKRYLFLMAGKETDLNSIQARAIFTSLYNNDHTAVGLRMGKGAIADNHLHFSLFNFHQSKSYSDGTTLEVPQKNTMVMGLSNRFEIGASSAVELELSRSSAVYKDAVYEMDTSTRRSAFHDIISGSNLAQGLAADIKYTGNFREEGLNVMAELAHVASGYYNPGNPFLSRGSNTGTLQVKKVWKKKFTINARTNIRQYHYTTLASSTWWNFSHLIDLGLKLKGGQQISIRYQPTRGIQKSNGQRILQNAADMVTVNLNLQKILGTTIYRNNINTIYNTSRYANFSMLSSKTLTLTSLQSVTLGDNLVYWNNTYTYAIDPSVIAYMNTSFNTEAGISYKAGDNVSLSSSLIYNSITGYVKQVGGRQSVSATIHKKIETSFYIDVKLNIQESSSYYGEPLTANCSIKYSL</sequence>
<dbReference type="RefSeq" id="WP_116856032.1">
    <property type="nucleotide sequence ID" value="NZ_QTJV01000010.1"/>
</dbReference>
<keyword evidence="3" id="KW-1185">Reference proteome</keyword>
<evidence type="ECO:0000313" key="3">
    <source>
        <dbReference type="Proteomes" id="UP000261174"/>
    </source>
</evidence>
<evidence type="ECO:0000313" key="2">
    <source>
        <dbReference type="EMBL" id="RFM31943.1"/>
    </source>
</evidence>